<feature type="region of interest" description="Disordered" evidence="2">
    <location>
        <begin position="1007"/>
        <end position="1027"/>
    </location>
</feature>
<keyword evidence="6" id="KW-1185">Reference proteome</keyword>
<dbReference type="GO" id="GO:0004553">
    <property type="term" value="F:hydrolase activity, hydrolyzing O-glycosyl compounds"/>
    <property type="evidence" value="ECO:0007669"/>
    <property type="project" value="InterPro"/>
</dbReference>
<evidence type="ECO:0000313" key="5">
    <source>
        <dbReference type="EMBL" id="KAG2450101.1"/>
    </source>
</evidence>
<sequence>MGSRATLLPAILLLHWSLTGTLAARPPPPPPPANQVLIWSEEFTPCIAGTANCNNGINTAIWQYDNGDGSQYTTNRITQWGNGQMQCNTANSENVRVDTGVQGADGGVLTINAVSKPVTCGNTNSYASSWTSGRLISRGTKPFMYTNPSTPIKIEARVRVPLRASSQPLIALLPNTARTDCLACGDFADGWCANGQIDIMNMQGGDGRVQQRAYSGGDVPNYWEGCSSLPSTPVAYSLASAGPAGGTSRWFTISVVWGPTRISTFVDGVQTSSIDSSQWYTGWASKTALPYAPYDRAFYMALNLGICGYGGCTAPTNTSTMTMQVDWIRAYDMTPARAPAPPKPRPSPPTPRPAPPSPPRPSGPQLRWIEDFSPCTAANCYNGLDTNRWGFEYGDGSQYGLTQWGTGEMSCFFNTSKEVRAENVLDGGVSRSVLTINAYTTDTAFQCGNLRTTVRSARMVSRNKAAFRYLDDTTPLLIEARMRVPTTASAWPAFWMLPDTARTSCIGCSAYGDGWCNGGEIDIMETKNGNGIVNQTLHFGGGSGSNFYIGCTYTTRELRSAYSTAGTTAGMSSWFTAQLEWGAGYLRFAIDGVTVSYLSQSPSPSWYTGAVPSSVNPLAPFDKPFYLIANLAVCGNFVGTPCVPAASSTFQIDWIKEADSASTHLRHPTGVVAPNPNAKPPPPLPPAVSSAPPSPAPPPSPPPPPPANQVLIWSEEFTPCIAGTANCNNGINTAIWQYDNGDGSQYTTNRIMQWGNGQMQCNTANSENVRVDTGVQGADGGVLTINAVSKPVTCGITNSYASSWTSGRLISRGTKPFMYTNPSTPIKIEARVRVPLRASSQPLIALLPNTARTDCLACGDFADGWCANGQMDILNMLGGDGRVQQRIYSGGNNPNYWEGCSSLPSTPVAYSLASAGPAGGTSRWFTISVVWGPTRISTFVDGVQTSSIDSSQWYTGWASKTALPYAPYDRAFYMVLNLGICGYGGCTAPTNTSTMTMQVDWIRAYDMTPGPSPPPATPSPPRPSGPQLRWIEDFSPCTAANCYNGLDTNRWGFEYGDGSQYGLTQWGTGEMSCFFNTSKEVRAENVLDGGVSRSVLTINAYTTKTSFQCGNLRTTVRSARMVSRNKAAFRYLDDTTPLLIEARMRVPTTASAWPAFWMLPDTARTSCIGCSAYGDGWCNGGEIDIMEAKNGDGIVNQTLHFGGGSGANYYVGCTYTTRELRSAYSTAGTTAGMSSWFTAQLEWGAGYLRFAIDGVTVSYLSQSPSPSWYTGAVPSSVNPLAPFDKPFYLIANLAVCGNFVGTPCVPAASSTFQIDWIKVWDLYA</sequence>
<feature type="signal peptide" evidence="3">
    <location>
        <begin position="1"/>
        <end position="23"/>
    </location>
</feature>
<evidence type="ECO:0000259" key="4">
    <source>
        <dbReference type="PROSITE" id="PS51762"/>
    </source>
</evidence>
<reference evidence="5" key="1">
    <citation type="journal article" date="2020" name="bioRxiv">
        <title>Comparative genomics of Chlamydomonas.</title>
        <authorList>
            <person name="Craig R.J."/>
            <person name="Hasan A.R."/>
            <person name="Ness R.W."/>
            <person name="Keightley P.D."/>
        </authorList>
    </citation>
    <scope>NUCLEOTIDE SEQUENCE</scope>
    <source>
        <strain evidence="5">CCAP 11/173</strain>
    </source>
</reference>
<organism evidence="5 6">
    <name type="scientific">Chlamydomonas schloesseri</name>
    <dbReference type="NCBI Taxonomy" id="2026947"/>
    <lineage>
        <taxon>Eukaryota</taxon>
        <taxon>Viridiplantae</taxon>
        <taxon>Chlorophyta</taxon>
        <taxon>core chlorophytes</taxon>
        <taxon>Chlorophyceae</taxon>
        <taxon>CS clade</taxon>
        <taxon>Chlamydomonadales</taxon>
        <taxon>Chlamydomonadaceae</taxon>
        <taxon>Chlamydomonas</taxon>
    </lineage>
</organism>
<feature type="compositionally biased region" description="Pro residues" evidence="2">
    <location>
        <begin position="1010"/>
        <end position="1024"/>
    </location>
</feature>
<evidence type="ECO:0000313" key="6">
    <source>
        <dbReference type="Proteomes" id="UP000613740"/>
    </source>
</evidence>
<feature type="domain" description="GH16" evidence="4">
    <location>
        <begin position="1005"/>
        <end position="1324"/>
    </location>
</feature>
<dbReference type="PANTHER" id="PTHR10963:SF55">
    <property type="entry name" value="GLYCOSIDE HYDROLASE FAMILY 16 PROTEIN"/>
    <property type="match status" value="1"/>
</dbReference>
<feature type="region of interest" description="Disordered" evidence="2">
    <location>
        <begin position="335"/>
        <end position="365"/>
    </location>
</feature>
<evidence type="ECO:0000256" key="2">
    <source>
        <dbReference type="SAM" id="MobiDB-lite"/>
    </source>
</evidence>
<dbReference type="InterPro" id="IPR050546">
    <property type="entry name" value="Glycosyl_Hydrlase_16"/>
</dbReference>
<evidence type="ECO:0000256" key="1">
    <source>
        <dbReference type="ARBA" id="ARBA00006865"/>
    </source>
</evidence>
<dbReference type="InterPro" id="IPR000757">
    <property type="entry name" value="Beta-glucanase-like"/>
</dbReference>
<feature type="domain" description="GH16" evidence="4">
    <location>
        <begin position="711"/>
        <end position="1010"/>
    </location>
</feature>
<dbReference type="PANTHER" id="PTHR10963">
    <property type="entry name" value="GLYCOSYL HYDROLASE-RELATED"/>
    <property type="match status" value="1"/>
</dbReference>
<accession>A0A835WMC7</accession>
<feature type="domain" description="GH16" evidence="4">
    <location>
        <begin position="37"/>
        <end position="336"/>
    </location>
</feature>
<dbReference type="GO" id="GO:0005975">
    <property type="term" value="P:carbohydrate metabolic process"/>
    <property type="evidence" value="ECO:0007669"/>
    <property type="project" value="InterPro"/>
</dbReference>
<comment type="caution">
    <text evidence="5">The sequence shown here is derived from an EMBL/GenBank/DDBJ whole genome shotgun (WGS) entry which is preliminary data.</text>
</comment>
<evidence type="ECO:0000256" key="3">
    <source>
        <dbReference type="SAM" id="SignalP"/>
    </source>
</evidence>
<name>A0A835WMC7_9CHLO</name>
<dbReference type="Gene3D" id="2.60.120.200">
    <property type="match status" value="4"/>
</dbReference>
<gene>
    <name evidence="5" type="ORF">HYH02_000205</name>
</gene>
<dbReference type="CDD" id="cd08023">
    <property type="entry name" value="GH16_laminarinase_like"/>
    <property type="match status" value="4"/>
</dbReference>
<dbReference type="SUPFAM" id="SSF49899">
    <property type="entry name" value="Concanavalin A-like lectins/glucanases"/>
    <property type="match status" value="4"/>
</dbReference>
<dbReference type="OrthoDB" id="527711at2759"/>
<dbReference type="EMBL" id="JAEHOD010000012">
    <property type="protein sequence ID" value="KAG2450101.1"/>
    <property type="molecule type" value="Genomic_DNA"/>
</dbReference>
<feature type="region of interest" description="Disordered" evidence="2">
    <location>
        <begin position="666"/>
        <end position="709"/>
    </location>
</feature>
<feature type="compositionally biased region" description="Pro residues" evidence="2">
    <location>
        <begin position="338"/>
        <end position="362"/>
    </location>
</feature>
<proteinExistence type="inferred from homology"/>
<dbReference type="InterPro" id="IPR013320">
    <property type="entry name" value="ConA-like_dom_sf"/>
</dbReference>
<dbReference type="Proteomes" id="UP000613740">
    <property type="component" value="Unassembled WGS sequence"/>
</dbReference>
<feature type="chain" id="PRO_5032323584" description="GH16 domain-containing protein" evidence="3">
    <location>
        <begin position="24"/>
        <end position="1324"/>
    </location>
</feature>
<comment type="similarity">
    <text evidence="1">Belongs to the glycosyl hydrolase 16 family.</text>
</comment>
<feature type="domain" description="GH16" evidence="4">
    <location>
        <begin position="350"/>
        <end position="663"/>
    </location>
</feature>
<keyword evidence="3" id="KW-0732">Signal</keyword>
<feature type="compositionally biased region" description="Pro residues" evidence="2">
    <location>
        <begin position="677"/>
        <end position="707"/>
    </location>
</feature>
<protein>
    <recommendedName>
        <fullName evidence="4">GH16 domain-containing protein</fullName>
    </recommendedName>
</protein>
<dbReference type="PROSITE" id="PS51762">
    <property type="entry name" value="GH16_2"/>
    <property type="match status" value="4"/>
</dbReference>